<accession>A0A2X2JQW3</accession>
<dbReference type="EMBL" id="UAUU01000011">
    <property type="protein sequence ID" value="SPZ94436.1"/>
    <property type="molecule type" value="Genomic_DNA"/>
</dbReference>
<dbReference type="Proteomes" id="UP000251241">
    <property type="component" value="Unassembled WGS sequence"/>
</dbReference>
<reference evidence="1 2" key="1">
    <citation type="submission" date="2018-06" db="EMBL/GenBank/DDBJ databases">
        <authorList>
            <consortium name="Pathogen Informatics"/>
            <person name="Doyle S."/>
        </authorList>
    </citation>
    <scope>NUCLEOTIDE SEQUENCE [LARGE SCALE GENOMIC DNA]</scope>
    <source>
        <strain evidence="1 2">NCTC11343</strain>
    </source>
</reference>
<dbReference type="AlphaFoldDB" id="A0A2X2JQW3"/>
<evidence type="ECO:0000313" key="2">
    <source>
        <dbReference type="Proteomes" id="UP000251241"/>
    </source>
</evidence>
<evidence type="ECO:0000313" key="1">
    <source>
        <dbReference type="EMBL" id="SPZ94436.1"/>
    </source>
</evidence>
<sequence length="96" mass="10969">MSSLGWILTLNFGYHNKNYKTVNLENYSITIPLHSPSEKVFGTSINDIPLWWTEIFEGISNKQGESFTILLGEPVVNQFRLQELEANTKAAFYSIL</sequence>
<dbReference type="RefSeq" id="WP_112376257.1">
    <property type="nucleotide sequence ID" value="NZ_CP069793.1"/>
</dbReference>
<proteinExistence type="predicted"/>
<dbReference type="GeneID" id="97180112"/>
<name>A0A2X2JQW3_SPHMU</name>
<gene>
    <name evidence="1" type="ORF">NCTC11343_05301</name>
</gene>
<organism evidence="1 2">
    <name type="scientific">Sphingobacterium multivorum</name>
    <dbReference type="NCBI Taxonomy" id="28454"/>
    <lineage>
        <taxon>Bacteria</taxon>
        <taxon>Pseudomonadati</taxon>
        <taxon>Bacteroidota</taxon>
        <taxon>Sphingobacteriia</taxon>
        <taxon>Sphingobacteriales</taxon>
        <taxon>Sphingobacteriaceae</taxon>
        <taxon>Sphingobacterium</taxon>
    </lineage>
</organism>
<protein>
    <submittedName>
        <fullName evidence="1">Uncharacterized protein</fullName>
    </submittedName>
</protein>